<dbReference type="InterPro" id="IPR018490">
    <property type="entry name" value="cNMP-bd_dom_sf"/>
</dbReference>
<keyword evidence="1" id="KW-0805">Transcription regulation</keyword>
<dbReference type="PANTHER" id="PTHR24567">
    <property type="entry name" value="CRP FAMILY TRANSCRIPTIONAL REGULATORY PROTEIN"/>
    <property type="match status" value="1"/>
</dbReference>
<dbReference type="Gene3D" id="2.60.120.10">
    <property type="entry name" value="Jelly Rolls"/>
    <property type="match status" value="1"/>
</dbReference>
<dbReference type="SMART" id="SM00419">
    <property type="entry name" value="HTH_CRP"/>
    <property type="match status" value="1"/>
</dbReference>
<dbReference type="PANTHER" id="PTHR24567:SF74">
    <property type="entry name" value="HTH-TYPE TRANSCRIPTIONAL REGULATOR ARCR"/>
    <property type="match status" value="1"/>
</dbReference>
<dbReference type="PROSITE" id="PS51063">
    <property type="entry name" value="HTH_CRP_2"/>
    <property type="match status" value="1"/>
</dbReference>
<dbReference type="CDD" id="cd00092">
    <property type="entry name" value="HTH_CRP"/>
    <property type="match status" value="1"/>
</dbReference>
<keyword evidence="3" id="KW-0010">Activator</keyword>
<evidence type="ECO:0000259" key="6">
    <source>
        <dbReference type="PROSITE" id="PS51063"/>
    </source>
</evidence>
<sequence>MSQEEIKDRLYSFSIFKELSLTELEMIVNISNARQLEKGSLVFMQEEPITQVYFVQSGKVKIFRTDNNGKEQIVSVLEAGEMFPHAGFFRKGNYPAHAEVLENSILIATSIHGFEKMLVDSPQLCIKVFRILGEKIVDLQNRLEEQISHNSKEKIILLLLRLCKSNGVPYKKRYKLITHFKNRDLANMIGTSRETVSRTLTNLKKRGYVDIDEDGLFIVDYEKLYDELI</sequence>
<dbReference type="InterPro" id="IPR014710">
    <property type="entry name" value="RmlC-like_jellyroll"/>
</dbReference>
<dbReference type="InterPro" id="IPR036388">
    <property type="entry name" value="WH-like_DNA-bd_sf"/>
</dbReference>
<feature type="domain" description="Cyclic nucleotide-binding" evidence="5">
    <location>
        <begin position="15"/>
        <end position="100"/>
    </location>
</feature>
<keyword evidence="8" id="KW-1185">Reference proteome</keyword>
<dbReference type="Gene3D" id="1.10.10.10">
    <property type="entry name" value="Winged helix-like DNA-binding domain superfamily/Winged helix DNA-binding domain"/>
    <property type="match status" value="1"/>
</dbReference>
<dbReference type="CDD" id="cd00038">
    <property type="entry name" value="CAP_ED"/>
    <property type="match status" value="1"/>
</dbReference>
<gene>
    <name evidence="7" type="ORF">ACFSKK_22095</name>
</gene>
<evidence type="ECO:0000256" key="2">
    <source>
        <dbReference type="ARBA" id="ARBA00023125"/>
    </source>
</evidence>
<evidence type="ECO:0000313" key="7">
    <source>
        <dbReference type="EMBL" id="MFD2216372.1"/>
    </source>
</evidence>
<dbReference type="Pfam" id="PF00027">
    <property type="entry name" value="cNMP_binding"/>
    <property type="match status" value="1"/>
</dbReference>
<evidence type="ECO:0000313" key="8">
    <source>
        <dbReference type="Proteomes" id="UP001597318"/>
    </source>
</evidence>
<evidence type="ECO:0000259" key="5">
    <source>
        <dbReference type="PROSITE" id="PS50042"/>
    </source>
</evidence>
<dbReference type="EMBL" id="JBHUIK010000007">
    <property type="protein sequence ID" value="MFD2216372.1"/>
    <property type="molecule type" value="Genomic_DNA"/>
</dbReference>
<dbReference type="InterPro" id="IPR000595">
    <property type="entry name" value="cNMP-bd_dom"/>
</dbReference>
<keyword evidence="2" id="KW-0238">DNA-binding</keyword>
<feature type="domain" description="HTH crp-type" evidence="6">
    <location>
        <begin position="149"/>
        <end position="222"/>
    </location>
</feature>
<comment type="caution">
    <text evidence="7">The sequence shown here is derived from an EMBL/GenBank/DDBJ whole genome shotgun (WGS) entry which is preliminary data.</text>
</comment>
<organism evidence="7 8">
    <name type="scientific">Metabacillus endolithicus</name>
    <dbReference type="NCBI Taxonomy" id="1535204"/>
    <lineage>
        <taxon>Bacteria</taxon>
        <taxon>Bacillati</taxon>
        <taxon>Bacillota</taxon>
        <taxon>Bacilli</taxon>
        <taxon>Bacillales</taxon>
        <taxon>Bacillaceae</taxon>
        <taxon>Metabacillus</taxon>
    </lineage>
</organism>
<protein>
    <submittedName>
        <fullName evidence="7">Crp/Fnr family transcriptional regulator</fullName>
    </submittedName>
</protein>
<dbReference type="SUPFAM" id="SSF46785">
    <property type="entry name" value="Winged helix' DNA-binding domain"/>
    <property type="match status" value="1"/>
</dbReference>
<dbReference type="InterPro" id="IPR050397">
    <property type="entry name" value="Env_Response_Regulators"/>
</dbReference>
<proteinExistence type="predicted"/>
<evidence type="ECO:0000256" key="3">
    <source>
        <dbReference type="ARBA" id="ARBA00023159"/>
    </source>
</evidence>
<dbReference type="PROSITE" id="PS50042">
    <property type="entry name" value="CNMP_BINDING_3"/>
    <property type="match status" value="1"/>
</dbReference>
<dbReference type="Pfam" id="PF13545">
    <property type="entry name" value="HTH_Crp_2"/>
    <property type="match status" value="1"/>
</dbReference>
<dbReference type="SUPFAM" id="SSF51206">
    <property type="entry name" value="cAMP-binding domain-like"/>
    <property type="match status" value="1"/>
</dbReference>
<reference evidence="8" key="1">
    <citation type="journal article" date="2019" name="Int. J. Syst. Evol. Microbiol.">
        <title>The Global Catalogue of Microorganisms (GCM) 10K type strain sequencing project: providing services to taxonomists for standard genome sequencing and annotation.</title>
        <authorList>
            <consortium name="The Broad Institute Genomics Platform"/>
            <consortium name="The Broad Institute Genome Sequencing Center for Infectious Disease"/>
            <person name="Wu L."/>
            <person name="Ma J."/>
        </authorList>
    </citation>
    <scope>NUCLEOTIDE SEQUENCE [LARGE SCALE GENOMIC DNA]</scope>
    <source>
        <strain evidence="8">CGMCC 1.15474</strain>
    </source>
</reference>
<dbReference type="InterPro" id="IPR012318">
    <property type="entry name" value="HTH_CRP"/>
</dbReference>
<evidence type="ECO:0000256" key="4">
    <source>
        <dbReference type="ARBA" id="ARBA00023163"/>
    </source>
</evidence>
<dbReference type="Proteomes" id="UP001597318">
    <property type="component" value="Unassembled WGS sequence"/>
</dbReference>
<name>A0ABW5C2I3_9BACI</name>
<dbReference type="RefSeq" id="WP_247347741.1">
    <property type="nucleotide sequence ID" value="NZ_CP095551.1"/>
</dbReference>
<evidence type="ECO:0000256" key="1">
    <source>
        <dbReference type="ARBA" id="ARBA00023015"/>
    </source>
</evidence>
<dbReference type="InterPro" id="IPR036390">
    <property type="entry name" value="WH_DNA-bd_sf"/>
</dbReference>
<accession>A0ABW5C2I3</accession>
<dbReference type="SMART" id="SM00100">
    <property type="entry name" value="cNMP"/>
    <property type="match status" value="1"/>
</dbReference>
<keyword evidence="4" id="KW-0804">Transcription</keyword>